<dbReference type="Proteomes" id="UP000177039">
    <property type="component" value="Unassembled WGS sequence"/>
</dbReference>
<feature type="region of interest" description="Disordered" evidence="1">
    <location>
        <begin position="100"/>
        <end position="119"/>
    </location>
</feature>
<proteinExistence type="predicted"/>
<gene>
    <name evidence="2" type="ORF">A3B54_00750</name>
</gene>
<protein>
    <submittedName>
        <fullName evidence="2">Uncharacterized protein</fullName>
    </submittedName>
</protein>
<comment type="caution">
    <text evidence="2">The sequence shown here is derived from an EMBL/GenBank/DDBJ whole genome shotgun (WGS) entry which is preliminary data.</text>
</comment>
<dbReference type="AlphaFoldDB" id="A0A1F5H7V6"/>
<organism evidence="2 3">
    <name type="scientific">Candidatus Curtissbacteria bacterium RIFCSPLOWO2_01_FULL_42_50</name>
    <dbReference type="NCBI Taxonomy" id="1797730"/>
    <lineage>
        <taxon>Bacteria</taxon>
        <taxon>Candidatus Curtissiibacteriota</taxon>
    </lineage>
</organism>
<evidence type="ECO:0000313" key="2">
    <source>
        <dbReference type="EMBL" id="OGE00257.1"/>
    </source>
</evidence>
<sequence>MVERPIGPANGDRVGVHVPCMGKFPEQRARLYEAMCSPALSTALDTELNNMYQDSLRQLGVSENDIAERSEAFRQKPLNLQKIEVAYDCKVAAERCFAQKGNGSTGRENSPIEITSPKE</sequence>
<accession>A0A1F5H7V6</accession>
<evidence type="ECO:0000256" key="1">
    <source>
        <dbReference type="SAM" id="MobiDB-lite"/>
    </source>
</evidence>
<evidence type="ECO:0000313" key="3">
    <source>
        <dbReference type="Proteomes" id="UP000177039"/>
    </source>
</evidence>
<reference evidence="2 3" key="1">
    <citation type="journal article" date="2016" name="Nat. Commun.">
        <title>Thousands of microbial genomes shed light on interconnected biogeochemical processes in an aquifer system.</title>
        <authorList>
            <person name="Anantharaman K."/>
            <person name="Brown C.T."/>
            <person name="Hug L.A."/>
            <person name="Sharon I."/>
            <person name="Castelle C.J."/>
            <person name="Probst A.J."/>
            <person name="Thomas B.C."/>
            <person name="Singh A."/>
            <person name="Wilkins M.J."/>
            <person name="Karaoz U."/>
            <person name="Brodie E.L."/>
            <person name="Williams K.H."/>
            <person name="Hubbard S.S."/>
            <person name="Banfield J.F."/>
        </authorList>
    </citation>
    <scope>NUCLEOTIDE SEQUENCE [LARGE SCALE GENOMIC DNA]</scope>
</reference>
<name>A0A1F5H7V6_9BACT</name>
<dbReference type="EMBL" id="MFBT01000003">
    <property type="protein sequence ID" value="OGE00257.1"/>
    <property type="molecule type" value="Genomic_DNA"/>
</dbReference>